<dbReference type="PROSITE" id="PS50067">
    <property type="entry name" value="KINESIN_MOTOR_2"/>
    <property type="match status" value="1"/>
</dbReference>
<feature type="binding site" evidence="7">
    <location>
        <begin position="78"/>
        <end position="85"/>
    </location>
    <ligand>
        <name>ATP</name>
        <dbReference type="ChEBI" id="CHEBI:30616"/>
    </ligand>
</feature>
<keyword evidence="7" id="KW-0505">Motor protein</keyword>
<gene>
    <name evidence="11" type="ORF">ILUMI_09539</name>
</gene>
<dbReference type="GO" id="GO:0003777">
    <property type="term" value="F:microtubule motor activity"/>
    <property type="evidence" value="ECO:0007669"/>
    <property type="project" value="InterPro"/>
</dbReference>
<dbReference type="GO" id="GO:0008017">
    <property type="term" value="F:microtubule binding"/>
    <property type="evidence" value="ECO:0007669"/>
    <property type="project" value="InterPro"/>
</dbReference>
<protein>
    <recommendedName>
        <fullName evidence="10">Kinesin motor domain-containing protein</fullName>
    </recommendedName>
</protein>
<keyword evidence="5 8" id="KW-0175">Coiled coil</keyword>
<feature type="compositionally biased region" description="Polar residues" evidence="9">
    <location>
        <begin position="664"/>
        <end position="681"/>
    </location>
</feature>
<evidence type="ECO:0000256" key="5">
    <source>
        <dbReference type="ARBA" id="ARBA00023054"/>
    </source>
</evidence>
<dbReference type="InterPro" id="IPR027640">
    <property type="entry name" value="Kinesin-like_fam"/>
</dbReference>
<keyword evidence="12" id="KW-1185">Reference proteome</keyword>
<accession>A0A8K0D3N6</accession>
<dbReference type="Pfam" id="PF00225">
    <property type="entry name" value="Kinesin"/>
    <property type="match status" value="2"/>
</dbReference>
<evidence type="ECO:0000313" key="12">
    <source>
        <dbReference type="Proteomes" id="UP000801492"/>
    </source>
</evidence>
<comment type="similarity">
    <text evidence="7">Belongs to the TRAFAC class myosin-kinesin ATPase superfamily. Kinesin family.</text>
</comment>
<dbReference type="GO" id="GO:0051231">
    <property type="term" value="P:spindle elongation"/>
    <property type="evidence" value="ECO:0007669"/>
    <property type="project" value="TreeGrafter"/>
</dbReference>
<dbReference type="PANTHER" id="PTHR47969">
    <property type="entry name" value="CHROMOSOME-ASSOCIATED KINESIN KIF4A-RELATED"/>
    <property type="match status" value="1"/>
</dbReference>
<feature type="compositionally biased region" description="Basic and acidic residues" evidence="9">
    <location>
        <begin position="632"/>
        <end position="663"/>
    </location>
</feature>
<feature type="domain" description="Kinesin motor" evidence="10">
    <location>
        <begin position="2"/>
        <end position="299"/>
    </location>
</feature>
<keyword evidence="4 7" id="KW-0067">ATP-binding</keyword>
<evidence type="ECO:0000259" key="10">
    <source>
        <dbReference type="PROSITE" id="PS50067"/>
    </source>
</evidence>
<organism evidence="11 12">
    <name type="scientific">Ignelater luminosus</name>
    <name type="common">Cucubano</name>
    <name type="synonym">Pyrophorus luminosus</name>
    <dbReference type="NCBI Taxonomy" id="2038154"/>
    <lineage>
        <taxon>Eukaryota</taxon>
        <taxon>Metazoa</taxon>
        <taxon>Ecdysozoa</taxon>
        <taxon>Arthropoda</taxon>
        <taxon>Hexapoda</taxon>
        <taxon>Insecta</taxon>
        <taxon>Pterygota</taxon>
        <taxon>Neoptera</taxon>
        <taxon>Endopterygota</taxon>
        <taxon>Coleoptera</taxon>
        <taxon>Polyphaga</taxon>
        <taxon>Elateriformia</taxon>
        <taxon>Elateroidea</taxon>
        <taxon>Elateridae</taxon>
        <taxon>Agrypninae</taxon>
        <taxon>Pyrophorini</taxon>
        <taxon>Ignelater</taxon>
    </lineage>
</organism>
<comment type="subcellular location">
    <subcellularLocation>
        <location evidence="1">Cytoplasm</location>
        <location evidence="1">Cytoskeleton</location>
    </subcellularLocation>
</comment>
<dbReference type="InterPro" id="IPR001752">
    <property type="entry name" value="Kinesin_motor_dom"/>
</dbReference>
<evidence type="ECO:0000256" key="9">
    <source>
        <dbReference type="SAM" id="MobiDB-lite"/>
    </source>
</evidence>
<evidence type="ECO:0000256" key="7">
    <source>
        <dbReference type="PROSITE-ProRule" id="PRU00283"/>
    </source>
</evidence>
<dbReference type="InterPro" id="IPR027417">
    <property type="entry name" value="P-loop_NTPase"/>
</dbReference>
<evidence type="ECO:0000313" key="11">
    <source>
        <dbReference type="EMBL" id="KAF2896636.1"/>
    </source>
</evidence>
<keyword evidence="6" id="KW-0206">Cytoskeleton</keyword>
<dbReference type="PRINTS" id="PR00380">
    <property type="entry name" value="KINESINHEAVY"/>
</dbReference>
<keyword evidence="2" id="KW-0963">Cytoplasm</keyword>
<dbReference type="PANTHER" id="PTHR47969:SF15">
    <property type="entry name" value="CHROMOSOME-ASSOCIATED KINESIN KIF4A-RELATED"/>
    <property type="match status" value="1"/>
</dbReference>
<dbReference type="Gene3D" id="3.40.850.10">
    <property type="entry name" value="Kinesin motor domain"/>
    <property type="match status" value="2"/>
</dbReference>
<feature type="region of interest" description="Disordered" evidence="9">
    <location>
        <begin position="632"/>
        <end position="702"/>
    </location>
</feature>
<dbReference type="SMART" id="SM00129">
    <property type="entry name" value="KISc"/>
    <property type="match status" value="1"/>
</dbReference>
<feature type="coiled-coil region" evidence="8">
    <location>
        <begin position="513"/>
        <end position="557"/>
    </location>
</feature>
<keyword evidence="3 7" id="KW-0547">Nucleotide-binding</keyword>
<dbReference type="InterPro" id="IPR036961">
    <property type="entry name" value="Kinesin_motor_dom_sf"/>
</dbReference>
<dbReference type="GO" id="GO:0007052">
    <property type="term" value="P:mitotic spindle organization"/>
    <property type="evidence" value="ECO:0007669"/>
    <property type="project" value="TreeGrafter"/>
</dbReference>
<dbReference type="GO" id="GO:0007018">
    <property type="term" value="P:microtubule-based movement"/>
    <property type="evidence" value="ECO:0007669"/>
    <property type="project" value="InterPro"/>
</dbReference>
<name>A0A8K0D3N6_IGNLU</name>
<dbReference type="OrthoDB" id="540783at2759"/>
<proteinExistence type="inferred from homology"/>
<evidence type="ECO:0000256" key="6">
    <source>
        <dbReference type="ARBA" id="ARBA00023212"/>
    </source>
</evidence>
<dbReference type="AlphaFoldDB" id="A0A8K0D3N6"/>
<feature type="coiled-coil region" evidence="8">
    <location>
        <begin position="704"/>
        <end position="731"/>
    </location>
</feature>
<sequence>MNVEAAVRVCPVLYNNDDVLCVKSNTYNNTIQLGNIQSFPVHYALPSDCTQSALFSTTITPLINYLFEGCDVSVVTFGQSGTGKSYTLLGPGLNCTLSEIEYGIIPRFLREVFTNVCQNSERNYIIHITWTQICGENVQDLLGTGSVECTSVSEAFELLQTGLSNITPQCAHTLFTITLEQQWVVDNIIQHKISTASFVDLSSSEKTLVIDSNGMTQAIPVDTGLLTLQRCIWALSDPCISMCNINNVVPYNQSALTMLLKDSFGGRAKTVLICCVSPLLSDFMETFYTLQFAMRAQMIKNFVTVNSYTTCEIMYDNTDLFGLQFAANQLFKLVSNAEYLFKNLILNSSLSKSQMEQISQWLTLKQECKDCISESSEPHRSLEIIEEEIENSCSSESEESEVIYEEDTQTTVQHLEELMQNFCVKTDNLVSATNSKCNTLVITKESCNSSSNSEYHLKGARGRRGSIHSVEELIPVVSMDSDCKIVEGTPFEQNETVLKNKPELNYETKRKMLKQIYKEIEGCEKQMNELETMIDMKENLMQQLVKHKNTKSCARDKLKQIYQKLQNDQYVAHSKLLQAKSENNQYMEQKYYTEMCGISQKLHETELIKDFTENSTKKIIDLENSVRNSKKQLEKLKKHKQKEERRKTNFENDLRWHQKRSDHSSNSLKSDTSKCNSNSGTKLDVQASSDHKHLNSKCNNKSYHHISNEDAENLKHEIKELRKTRNFLLEQICKMDPKLHSTKLLSDVDEHKLLQCEEAIEAIDMAIEYKNQLICNCASLSAYNPEREDKVDKILMQQFMKLNINEIRILLKKYFEKVIDLRSISKKLEQQVLQAESQNEDLRCRIQDLSHTLQRVRLETERRILVQQQQHEDKLQLMMHHLVNNKNPENDCFMSHVVESSKQTALAFQVSQRTAKHVDKGSLIARFTRYARHETVPRQLQAAITPPQAKVTRQKNKLIIQQSSK</sequence>
<evidence type="ECO:0000256" key="1">
    <source>
        <dbReference type="ARBA" id="ARBA00004245"/>
    </source>
</evidence>
<dbReference type="SUPFAM" id="SSF52540">
    <property type="entry name" value="P-loop containing nucleoside triphosphate hydrolases"/>
    <property type="match status" value="1"/>
</dbReference>
<evidence type="ECO:0000256" key="2">
    <source>
        <dbReference type="ARBA" id="ARBA00022490"/>
    </source>
</evidence>
<comment type="caution">
    <text evidence="11">The sequence shown here is derived from an EMBL/GenBank/DDBJ whole genome shotgun (WGS) entry which is preliminary data.</text>
</comment>
<dbReference type="GO" id="GO:0005875">
    <property type="term" value="C:microtubule associated complex"/>
    <property type="evidence" value="ECO:0007669"/>
    <property type="project" value="TreeGrafter"/>
</dbReference>
<dbReference type="Proteomes" id="UP000801492">
    <property type="component" value="Unassembled WGS sequence"/>
</dbReference>
<evidence type="ECO:0000256" key="4">
    <source>
        <dbReference type="ARBA" id="ARBA00022840"/>
    </source>
</evidence>
<feature type="coiled-coil region" evidence="8">
    <location>
        <begin position="818"/>
        <end position="859"/>
    </location>
</feature>
<dbReference type="GO" id="GO:0005524">
    <property type="term" value="F:ATP binding"/>
    <property type="evidence" value="ECO:0007669"/>
    <property type="project" value="UniProtKB-UniRule"/>
</dbReference>
<evidence type="ECO:0000256" key="8">
    <source>
        <dbReference type="SAM" id="Coils"/>
    </source>
</evidence>
<dbReference type="EMBL" id="VTPC01004894">
    <property type="protein sequence ID" value="KAF2896636.1"/>
    <property type="molecule type" value="Genomic_DNA"/>
</dbReference>
<reference evidence="11" key="1">
    <citation type="submission" date="2019-08" db="EMBL/GenBank/DDBJ databases">
        <title>The genome of the North American firefly Photinus pyralis.</title>
        <authorList>
            <consortium name="Photinus pyralis genome working group"/>
            <person name="Fallon T.R."/>
            <person name="Sander Lower S.E."/>
            <person name="Weng J.-K."/>
        </authorList>
    </citation>
    <scope>NUCLEOTIDE SEQUENCE</scope>
    <source>
        <strain evidence="11">TRF0915ILg1</strain>
        <tissue evidence="11">Whole body</tissue>
    </source>
</reference>
<evidence type="ECO:0000256" key="3">
    <source>
        <dbReference type="ARBA" id="ARBA00022741"/>
    </source>
</evidence>